<keyword evidence="4" id="KW-0804">Transcription</keyword>
<sequence>MNDLGEVGSGLERHEMEIFLTLAEELHFGRTAERLHLSGAMVSQTLKKIERRLGGPLFERTSRRVTLTPLGRQLYDDMRPHYDALRAAVQRATSAARGIEGTLRVGFLGVMSGIRAHQGAALFRERHPDCAVEVVEVQLDEYVHPLRDGTLDMLVTLVPIQEPDITIGPLLLDAPIYLATSATSPLAARASLTPEDLAGQVFPMVSDRVPQHWLDQYLPQLAAGGTPIGRTEQRCSTYQEILALVSAGKCVAIGDHQLVQYYARPDIAYVPLSGVPNLRHALVWRTAAENARMRAYVDAVTDLLRERAQAA</sequence>
<comment type="similarity">
    <text evidence="1">Belongs to the LysR transcriptional regulatory family.</text>
</comment>
<dbReference type="CDD" id="cd08414">
    <property type="entry name" value="PBP2_LTTR_aromatics_like"/>
    <property type="match status" value="1"/>
</dbReference>
<dbReference type="SUPFAM" id="SSF53850">
    <property type="entry name" value="Periplasmic binding protein-like II"/>
    <property type="match status" value="1"/>
</dbReference>
<comment type="caution">
    <text evidence="6">The sequence shown here is derived from an EMBL/GenBank/DDBJ whole genome shotgun (WGS) entry which is preliminary data.</text>
</comment>
<dbReference type="InterPro" id="IPR036390">
    <property type="entry name" value="WH_DNA-bd_sf"/>
</dbReference>
<dbReference type="Pfam" id="PF00126">
    <property type="entry name" value="HTH_1"/>
    <property type="match status" value="1"/>
</dbReference>
<evidence type="ECO:0000256" key="1">
    <source>
        <dbReference type="ARBA" id="ARBA00009437"/>
    </source>
</evidence>
<feature type="domain" description="HTH lysR-type" evidence="5">
    <location>
        <begin position="16"/>
        <end position="68"/>
    </location>
</feature>
<protein>
    <submittedName>
        <fullName evidence="6">LysR family transcriptional regulator</fullName>
    </submittedName>
</protein>
<accession>A0ABV3DH53</accession>
<dbReference type="Gene3D" id="1.10.10.10">
    <property type="entry name" value="Winged helix-like DNA-binding domain superfamily/Winged helix DNA-binding domain"/>
    <property type="match status" value="1"/>
</dbReference>
<dbReference type="PANTHER" id="PTHR30346">
    <property type="entry name" value="TRANSCRIPTIONAL DUAL REGULATOR HCAR-RELATED"/>
    <property type="match status" value="1"/>
</dbReference>
<evidence type="ECO:0000256" key="3">
    <source>
        <dbReference type="ARBA" id="ARBA00023125"/>
    </source>
</evidence>
<dbReference type="SUPFAM" id="SSF46785">
    <property type="entry name" value="Winged helix' DNA-binding domain"/>
    <property type="match status" value="1"/>
</dbReference>
<evidence type="ECO:0000259" key="5">
    <source>
        <dbReference type="PROSITE" id="PS50931"/>
    </source>
</evidence>
<gene>
    <name evidence="6" type="ORF">AB0C36_14730</name>
</gene>
<proteinExistence type="inferred from homology"/>
<dbReference type="PANTHER" id="PTHR30346:SF0">
    <property type="entry name" value="HCA OPERON TRANSCRIPTIONAL ACTIVATOR HCAR"/>
    <property type="match status" value="1"/>
</dbReference>
<dbReference type="Proteomes" id="UP001551482">
    <property type="component" value="Unassembled WGS sequence"/>
</dbReference>
<dbReference type="InterPro" id="IPR005119">
    <property type="entry name" value="LysR_subst-bd"/>
</dbReference>
<evidence type="ECO:0000256" key="4">
    <source>
        <dbReference type="ARBA" id="ARBA00023163"/>
    </source>
</evidence>
<dbReference type="InterPro" id="IPR036388">
    <property type="entry name" value="WH-like_DNA-bd_sf"/>
</dbReference>
<evidence type="ECO:0000313" key="7">
    <source>
        <dbReference type="Proteomes" id="UP001551482"/>
    </source>
</evidence>
<evidence type="ECO:0000256" key="2">
    <source>
        <dbReference type="ARBA" id="ARBA00023015"/>
    </source>
</evidence>
<dbReference type="RefSeq" id="WP_358353682.1">
    <property type="nucleotide sequence ID" value="NZ_JBEZFP010000031.1"/>
</dbReference>
<dbReference type="PROSITE" id="PS50931">
    <property type="entry name" value="HTH_LYSR"/>
    <property type="match status" value="1"/>
</dbReference>
<reference evidence="6 7" key="1">
    <citation type="submission" date="2024-06" db="EMBL/GenBank/DDBJ databases">
        <title>The Natural Products Discovery Center: Release of the First 8490 Sequenced Strains for Exploring Actinobacteria Biosynthetic Diversity.</title>
        <authorList>
            <person name="Kalkreuter E."/>
            <person name="Kautsar S.A."/>
            <person name="Yang D."/>
            <person name="Bader C.D."/>
            <person name="Teijaro C.N."/>
            <person name="Fluegel L."/>
            <person name="Davis C.M."/>
            <person name="Simpson J.R."/>
            <person name="Lauterbach L."/>
            <person name="Steele A.D."/>
            <person name="Gui C."/>
            <person name="Meng S."/>
            <person name="Li G."/>
            <person name="Viehrig K."/>
            <person name="Ye F."/>
            <person name="Su P."/>
            <person name="Kiefer A.F."/>
            <person name="Nichols A."/>
            <person name="Cepeda A.J."/>
            <person name="Yan W."/>
            <person name="Fan B."/>
            <person name="Jiang Y."/>
            <person name="Adhikari A."/>
            <person name="Zheng C.-J."/>
            <person name="Schuster L."/>
            <person name="Cowan T.M."/>
            <person name="Smanski M.J."/>
            <person name="Chevrette M.G."/>
            <person name="De Carvalho L.P.S."/>
            <person name="Shen B."/>
        </authorList>
    </citation>
    <scope>NUCLEOTIDE SEQUENCE [LARGE SCALE GENOMIC DNA]</scope>
    <source>
        <strain evidence="6 7">NPDC048946</strain>
    </source>
</reference>
<dbReference type="InterPro" id="IPR000847">
    <property type="entry name" value="LysR_HTH_N"/>
</dbReference>
<keyword evidence="3" id="KW-0238">DNA-binding</keyword>
<dbReference type="Gene3D" id="3.40.190.10">
    <property type="entry name" value="Periplasmic binding protein-like II"/>
    <property type="match status" value="2"/>
</dbReference>
<dbReference type="Pfam" id="PF03466">
    <property type="entry name" value="LysR_substrate"/>
    <property type="match status" value="1"/>
</dbReference>
<evidence type="ECO:0000313" key="6">
    <source>
        <dbReference type="EMBL" id="MEU8134757.1"/>
    </source>
</evidence>
<organism evidence="6 7">
    <name type="scientific">Streptodolium elevatio</name>
    <dbReference type="NCBI Taxonomy" id="3157996"/>
    <lineage>
        <taxon>Bacteria</taxon>
        <taxon>Bacillati</taxon>
        <taxon>Actinomycetota</taxon>
        <taxon>Actinomycetes</taxon>
        <taxon>Kitasatosporales</taxon>
        <taxon>Streptomycetaceae</taxon>
        <taxon>Streptodolium</taxon>
    </lineage>
</organism>
<name>A0ABV3DH53_9ACTN</name>
<dbReference type="EMBL" id="JBEZFP010000031">
    <property type="protein sequence ID" value="MEU8134757.1"/>
    <property type="molecule type" value="Genomic_DNA"/>
</dbReference>
<keyword evidence="7" id="KW-1185">Reference proteome</keyword>
<keyword evidence="2" id="KW-0805">Transcription regulation</keyword>